<sequence>MILNYEKLPYQHKAVKAVVDTLSDHDDMANEMVLEPELLDESVQAALLDNGQKYPGKDYLKPFPQFNIEMETGTGKTMVYLQTIMALHKRFNENKFVIVVPSRAIKAGVEDSLDKLKVYLSDIYNTDKYHYFVYDSKQISELQNFAGSSFEIMLTTVQAFNKSTNVINQEYNEGFFGGKPLDQIRDAHPTVIIDEPQSVDGAKAGKEAIASLNPKVTLRYSATHKDRQYPLLFEFGSVQAYQAHMVKHIETLGTEVNTNGNVAFVQLKEKPVPVGNSLQAKVVAYKQVGDEYKKRTITLNQNDNLFEKTRTPQYKSLGHVIEINRADDFVEFENGKRATLGDNEGEAQIWIQSQMEALIRDHLDRELAMQDQGIKVLSLIFLDEVKNYRVYTADGAKKGKYAQLFENIYQRVLHSNPKYKKLYNYNVPVDEVHDGYFAQDKATKKKPAMYRDTKGDTKKDETAYDAIMKDKEGLLTQYIPGKPETDTKAAKLRFIFSHSALREGWDNPNVFQIMTITTPKNDLTRRQKIGRGLRIPVNQKGERVYNDKQNVVTIYASETFEAFANGLQKEYLQDGVISNKIDENTFAGLIIEKTPSEQEENDNDIAMSSFGTVTDVAEEQPEKPKIMHKITNEESDGFAHVLQETKVTNSQGAVTNTGMRSLTQEKKQQIIKKATEKGINQEAASSMMDYFAKQYKAPVIENRKEKEKVKIINRDNPYLDDLWEKIAKKVNYRVKFKESALINDIVNGDNPLADIQLEKMTAVQTRAKINLNKANVTNELISTNTEHLENSDLPILDITRQLADQVGLTKEAIIKMILKTNEKKHDFIRSIKLNPALFVQRAKANIKAHESKLLNQSLVYVLNGEKWSKTDLKPFDAAKNTLWLVPDKGLKKTLFDKIAVNSDEERKFANQLVNEDKIKYFLKLPHWFKVPTPFGNYNPDWAILAEKDGSQRLYFIAETKSTLDRTKLRNDENARINAGQRAYEAQGLEDVIFKAPVVVVGNLEI</sequence>
<dbReference type="PROSITE" id="PS51192">
    <property type="entry name" value="HELICASE_ATP_BIND_1"/>
    <property type="match status" value="1"/>
</dbReference>
<dbReference type="InterPro" id="IPR014001">
    <property type="entry name" value="Helicase_ATP-bd"/>
</dbReference>
<dbReference type="InterPro" id="IPR050742">
    <property type="entry name" value="Helicase_Restrict-Modif_Enz"/>
</dbReference>
<evidence type="ECO:0000313" key="2">
    <source>
        <dbReference type="EMBL" id="TDN27422.1"/>
    </source>
</evidence>
<protein>
    <submittedName>
        <fullName evidence="2">Restriction endonuclease subunit R</fullName>
    </submittedName>
</protein>
<keyword evidence="2" id="KW-0540">Nuclease</keyword>
<dbReference type="Proteomes" id="UP000295195">
    <property type="component" value="Unassembled WGS sequence"/>
</dbReference>
<dbReference type="RefSeq" id="WP_133476888.1">
    <property type="nucleotide sequence ID" value="NZ_NKLP01000385.1"/>
</dbReference>
<dbReference type="InterPro" id="IPR045572">
    <property type="entry name" value="RE_endonuc_C"/>
</dbReference>
<dbReference type="Gene3D" id="3.40.50.300">
    <property type="entry name" value="P-loop containing nucleotide triphosphate hydrolases"/>
    <property type="match status" value="1"/>
</dbReference>
<accession>A0A4R6CPG7</accession>
<name>A0A4R6CPG7_9LACO</name>
<dbReference type="PANTHER" id="PTHR47396">
    <property type="entry name" value="TYPE I RESTRICTION ENZYME ECOKI R PROTEIN"/>
    <property type="match status" value="1"/>
</dbReference>
<dbReference type="Pfam" id="PF04851">
    <property type="entry name" value="ResIII"/>
    <property type="match status" value="1"/>
</dbReference>
<evidence type="ECO:0000259" key="1">
    <source>
        <dbReference type="PROSITE" id="PS51192"/>
    </source>
</evidence>
<dbReference type="Pfam" id="PF19778">
    <property type="entry name" value="RE_endonuc"/>
    <property type="match status" value="1"/>
</dbReference>
<dbReference type="AlphaFoldDB" id="A0A4R6CPG7"/>
<dbReference type="InterPro" id="IPR027417">
    <property type="entry name" value="P-loop_NTPase"/>
</dbReference>
<dbReference type="EMBL" id="NKLP01000385">
    <property type="protein sequence ID" value="TDN27422.1"/>
    <property type="molecule type" value="Genomic_DNA"/>
</dbReference>
<dbReference type="InterPro" id="IPR006935">
    <property type="entry name" value="Helicase/UvrB_N"/>
</dbReference>
<dbReference type="SUPFAM" id="SSF52540">
    <property type="entry name" value="P-loop containing nucleoside triphosphate hydrolases"/>
    <property type="match status" value="2"/>
</dbReference>
<keyword evidence="2" id="KW-0255">Endonuclease</keyword>
<dbReference type="GO" id="GO:0003677">
    <property type="term" value="F:DNA binding"/>
    <property type="evidence" value="ECO:0007669"/>
    <property type="project" value="InterPro"/>
</dbReference>
<dbReference type="GO" id="GO:0005524">
    <property type="term" value="F:ATP binding"/>
    <property type="evidence" value="ECO:0007669"/>
    <property type="project" value="InterPro"/>
</dbReference>
<organism evidence="2 3">
    <name type="scientific">Lactobacillus crispatus</name>
    <dbReference type="NCBI Taxonomy" id="47770"/>
    <lineage>
        <taxon>Bacteria</taxon>
        <taxon>Bacillati</taxon>
        <taxon>Bacillota</taxon>
        <taxon>Bacilli</taxon>
        <taxon>Lactobacillales</taxon>
        <taxon>Lactobacillaceae</taxon>
        <taxon>Lactobacillus</taxon>
    </lineage>
</organism>
<dbReference type="GO" id="GO:0015668">
    <property type="term" value="F:type III site-specific deoxyribonuclease activity"/>
    <property type="evidence" value="ECO:0007669"/>
    <property type="project" value="InterPro"/>
</dbReference>
<reference evidence="2 3" key="1">
    <citation type="submission" date="2017-06" db="EMBL/GenBank/DDBJ databases">
        <authorList>
            <person name="Swanenburg J."/>
            <person name="Kort R."/>
        </authorList>
    </citation>
    <scope>NUCLEOTIDE SEQUENCE [LARGE SCALE GENOMIC DNA]</scope>
    <source>
        <strain evidence="2 3">RL05</strain>
    </source>
</reference>
<proteinExistence type="predicted"/>
<dbReference type="PANTHER" id="PTHR47396:SF1">
    <property type="entry name" value="ATP-DEPENDENT HELICASE IRC3-RELATED"/>
    <property type="match status" value="1"/>
</dbReference>
<evidence type="ECO:0000313" key="3">
    <source>
        <dbReference type="Proteomes" id="UP000295195"/>
    </source>
</evidence>
<comment type="caution">
    <text evidence="2">The sequence shown here is derived from an EMBL/GenBank/DDBJ whole genome shotgun (WGS) entry which is preliminary data.</text>
</comment>
<dbReference type="GO" id="GO:0005829">
    <property type="term" value="C:cytosol"/>
    <property type="evidence" value="ECO:0007669"/>
    <property type="project" value="TreeGrafter"/>
</dbReference>
<keyword evidence="2" id="KW-0378">Hydrolase</keyword>
<gene>
    <name evidence="2" type="ORF">CEE75_13980</name>
</gene>
<feature type="domain" description="Helicase ATP-binding" evidence="1">
    <location>
        <begin position="57"/>
        <end position="242"/>
    </location>
</feature>